<keyword evidence="4" id="KW-1185">Reference proteome</keyword>
<dbReference type="RefSeq" id="WP_129894358.1">
    <property type="nucleotide sequence ID" value="NZ_CP035758.1"/>
</dbReference>
<reference evidence="3 4" key="1">
    <citation type="submission" date="2019-01" db="EMBL/GenBank/DDBJ databases">
        <title>Ktedonosporobacter rubrisoli SCAWS-G2.</title>
        <authorList>
            <person name="Huang Y."/>
            <person name="Yan B."/>
        </authorList>
    </citation>
    <scope>NUCLEOTIDE SEQUENCE [LARGE SCALE GENOMIC DNA]</scope>
    <source>
        <strain evidence="3 4">SCAWS-G2</strain>
    </source>
</reference>
<feature type="binding site" evidence="1">
    <location>
        <position position="44"/>
    </location>
    <ligand>
        <name>ATP</name>
        <dbReference type="ChEBI" id="CHEBI:30616"/>
    </ligand>
</feature>
<feature type="domain" description="Protein kinase" evidence="2">
    <location>
        <begin position="15"/>
        <end position="111"/>
    </location>
</feature>
<evidence type="ECO:0000313" key="3">
    <source>
        <dbReference type="EMBL" id="QBD83292.1"/>
    </source>
</evidence>
<dbReference type="OrthoDB" id="9801841at2"/>
<dbReference type="GO" id="GO:0005524">
    <property type="term" value="F:ATP binding"/>
    <property type="evidence" value="ECO:0007669"/>
    <property type="project" value="UniProtKB-UniRule"/>
</dbReference>
<evidence type="ECO:0000313" key="4">
    <source>
        <dbReference type="Proteomes" id="UP000290365"/>
    </source>
</evidence>
<dbReference type="EMBL" id="CP035758">
    <property type="protein sequence ID" value="QBD83292.1"/>
    <property type="molecule type" value="Genomic_DNA"/>
</dbReference>
<evidence type="ECO:0000256" key="1">
    <source>
        <dbReference type="PROSITE-ProRule" id="PRU10141"/>
    </source>
</evidence>
<keyword evidence="1" id="KW-0547">Nucleotide-binding</keyword>
<protein>
    <recommendedName>
        <fullName evidence="2">Protein kinase domain-containing protein</fullName>
    </recommendedName>
</protein>
<dbReference type="GO" id="GO:0004672">
    <property type="term" value="F:protein kinase activity"/>
    <property type="evidence" value="ECO:0007669"/>
    <property type="project" value="InterPro"/>
</dbReference>
<keyword evidence="1" id="KW-0067">ATP-binding</keyword>
<dbReference type="Pfam" id="PF00069">
    <property type="entry name" value="Pkinase"/>
    <property type="match status" value="1"/>
</dbReference>
<dbReference type="PROSITE" id="PS50011">
    <property type="entry name" value="PROTEIN_KINASE_DOM"/>
    <property type="match status" value="1"/>
</dbReference>
<accession>A0A4P6K5L8</accession>
<dbReference type="SUPFAM" id="SSF56112">
    <property type="entry name" value="Protein kinase-like (PK-like)"/>
    <property type="match status" value="1"/>
</dbReference>
<dbReference type="KEGG" id="kbs:EPA93_47955"/>
<dbReference type="PROSITE" id="PS00107">
    <property type="entry name" value="PROTEIN_KINASE_ATP"/>
    <property type="match status" value="1"/>
</dbReference>
<evidence type="ECO:0000259" key="2">
    <source>
        <dbReference type="PROSITE" id="PS50011"/>
    </source>
</evidence>
<dbReference type="Proteomes" id="UP000290365">
    <property type="component" value="Chromosome"/>
</dbReference>
<dbReference type="InterPro" id="IPR000719">
    <property type="entry name" value="Prot_kinase_dom"/>
</dbReference>
<dbReference type="InterPro" id="IPR017441">
    <property type="entry name" value="Protein_kinase_ATP_BS"/>
</dbReference>
<sequence length="111" mass="12913">MPDENEFIGERFGEYRLLRFLGSGGSGQVYLGEHLYDRSRAAVKLLPTRLSKNQDLKAFLNEARTFRLTHPNIVRILDFGKCSFDYCSLSQVCHFLPLVNALYQKRYILHK</sequence>
<dbReference type="AlphaFoldDB" id="A0A4P6K5L8"/>
<organism evidence="3 4">
    <name type="scientific">Ktedonosporobacter rubrisoli</name>
    <dbReference type="NCBI Taxonomy" id="2509675"/>
    <lineage>
        <taxon>Bacteria</taxon>
        <taxon>Bacillati</taxon>
        <taxon>Chloroflexota</taxon>
        <taxon>Ktedonobacteria</taxon>
        <taxon>Ktedonobacterales</taxon>
        <taxon>Ktedonosporobacteraceae</taxon>
        <taxon>Ktedonosporobacter</taxon>
    </lineage>
</organism>
<gene>
    <name evidence="3" type="ORF">EPA93_47955</name>
</gene>
<proteinExistence type="predicted"/>
<dbReference type="InterPro" id="IPR011009">
    <property type="entry name" value="Kinase-like_dom_sf"/>
</dbReference>
<name>A0A4P6K5L8_KTERU</name>
<dbReference type="Gene3D" id="3.30.200.20">
    <property type="entry name" value="Phosphorylase Kinase, domain 1"/>
    <property type="match status" value="1"/>
</dbReference>